<dbReference type="AlphaFoldDB" id="E0IF56"/>
<evidence type="ECO:0000256" key="1">
    <source>
        <dbReference type="ARBA" id="ARBA00023224"/>
    </source>
</evidence>
<proteinExistence type="predicted"/>
<dbReference type="Gene3D" id="3.10.580.10">
    <property type="entry name" value="CBS-domain"/>
    <property type="match status" value="1"/>
</dbReference>
<feature type="region of interest" description="Disordered" evidence="3">
    <location>
        <begin position="1"/>
        <end position="23"/>
    </location>
</feature>
<feature type="domain" description="Methyl-accepting transducer" evidence="4">
    <location>
        <begin position="174"/>
        <end position="391"/>
    </location>
</feature>
<dbReference type="PANTHER" id="PTHR32089:SF112">
    <property type="entry name" value="LYSOZYME-LIKE PROTEIN-RELATED"/>
    <property type="match status" value="1"/>
</dbReference>
<evidence type="ECO:0000313" key="6">
    <source>
        <dbReference type="Proteomes" id="UP000005387"/>
    </source>
</evidence>
<name>E0IF56_9BACL</name>
<dbReference type="InterPro" id="IPR004089">
    <property type="entry name" value="MCPsignal_dom"/>
</dbReference>
<dbReference type="GO" id="GO:0016020">
    <property type="term" value="C:membrane"/>
    <property type="evidence" value="ECO:0007669"/>
    <property type="project" value="InterPro"/>
</dbReference>
<dbReference type="InterPro" id="IPR046342">
    <property type="entry name" value="CBS_dom_sf"/>
</dbReference>
<gene>
    <name evidence="5" type="ORF">PaecuDRAFT_4297</name>
</gene>
<dbReference type="GO" id="GO:0007165">
    <property type="term" value="P:signal transduction"/>
    <property type="evidence" value="ECO:0007669"/>
    <property type="project" value="UniProtKB-KW"/>
</dbReference>
<dbReference type="eggNOG" id="COG0840">
    <property type="taxonomic scope" value="Bacteria"/>
</dbReference>
<dbReference type="STRING" id="717606.PaecuDRAFT_4297"/>
<dbReference type="PANTHER" id="PTHR32089">
    <property type="entry name" value="METHYL-ACCEPTING CHEMOTAXIS PROTEIN MCPB"/>
    <property type="match status" value="1"/>
</dbReference>
<evidence type="ECO:0000259" key="4">
    <source>
        <dbReference type="PROSITE" id="PS50111"/>
    </source>
</evidence>
<dbReference type="Proteomes" id="UP000005387">
    <property type="component" value="Unassembled WGS sequence"/>
</dbReference>
<dbReference type="EMBL" id="AEDD01000013">
    <property type="protein sequence ID" value="EFM08832.1"/>
    <property type="molecule type" value="Genomic_DNA"/>
</dbReference>
<evidence type="ECO:0000256" key="2">
    <source>
        <dbReference type="PROSITE-ProRule" id="PRU00284"/>
    </source>
</evidence>
<evidence type="ECO:0000256" key="3">
    <source>
        <dbReference type="SAM" id="MobiDB-lite"/>
    </source>
</evidence>
<dbReference type="PROSITE" id="PS50111">
    <property type="entry name" value="CHEMOTAXIS_TRANSDUC_2"/>
    <property type="match status" value="1"/>
</dbReference>
<sequence>MALNMKKRSEAAENEEIRSDITPNDSFATEVDKTSRIALREITLRNYTRPCTTVKADMTCLALLQAFKRNAAAECAVVVNQAQQPMGLIMRNRFYTHLSQRFGAELYYDKPITKLMDSSPLLAQGGMSPSVLISEALGRDEATLYDCVIVTENGTVNGVLTVGDLLRLSRDVQEEAVRRQSATLREARELMAAIDSAIAEVKASTSEGERMSGEMVEMTLQGKTELNQVKGAFERLIDQTQEQAEQFNELQHVANDVGDVTVLIRDMAEQSNLLAVNAAIEAARAGEHGKGFAVVADHMRLMATETKRSADRIAGLVHGIQEAIKQTAKLTSQSQLETSQSSELVLSAAAAFERLFRSAVHNSESSRQVASLSDQAYVRSASVQERMSALAGTMKTNG</sequence>
<accession>E0IF56</accession>
<reference evidence="5 6" key="1">
    <citation type="submission" date="2010-07" db="EMBL/GenBank/DDBJ databases">
        <title>The draft genome of Paenibacillus curdlanolyticus YK9.</title>
        <authorList>
            <consortium name="US DOE Joint Genome Institute (JGI-PGF)"/>
            <person name="Lucas S."/>
            <person name="Copeland A."/>
            <person name="Lapidus A."/>
            <person name="Cheng J.-F."/>
            <person name="Bruce D."/>
            <person name="Goodwin L."/>
            <person name="Pitluck S."/>
            <person name="Land M.L."/>
            <person name="Hauser L."/>
            <person name="Chang Y.-J."/>
            <person name="Jeffries C."/>
            <person name="Anderson I.J."/>
            <person name="Johnson E."/>
            <person name="Loganathan U."/>
            <person name="Mulhopadhyay B."/>
            <person name="Kyrpides N."/>
            <person name="Woyke T.J."/>
        </authorList>
    </citation>
    <scope>NUCLEOTIDE SEQUENCE [LARGE SCALE GENOMIC DNA]</scope>
    <source>
        <strain evidence="5 6">YK9</strain>
    </source>
</reference>
<feature type="compositionally biased region" description="Basic and acidic residues" evidence="3">
    <location>
        <begin position="7"/>
        <end position="19"/>
    </location>
</feature>
<organism evidence="5 6">
    <name type="scientific">Paenibacillus curdlanolyticus YK9</name>
    <dbReference type="NCBI Taxonomy" id="717606"/>
    <lineage>
        <taxon>Bacteria</taxon>
        <taxon>Bacillati</taxon>
        <taxon>Bacillota</taxon>
        <taxon>Bacilli</taxon>
        <taxon>Bacillales</taxon>
        <taxon>Paenibacillaceae</taxon>
        <taxon>Paenibacillus</taxon>
    </lineage>
</organism>
<evidence type="ECO:0000313" key="5">
    <source>
        <dbReference type="EMBL" id="EFM08832.1"/>
    </source>
</evidence>
<dbReference type="Gene3D" id="1.10.287.950">
    <property type="entry name" value="Methyl-accepting chemotaxis protein"/>
    <property type="match status" value="1"/>
</dbReference>
<protein>
    <submittedName>
        <fullName evidence="5">Methyl-accepting chemotaxis sensory transducer</fullName>
    </submittedName>
</protein>
<dbReference type="eggNOG" id="COG0517">
    <property type="taxonomic scope" value="Bacteria"/>
</dbReference>
<keyword evidence="6" id="KW-1185">Reference proteome</keyword>
<dbReference type="Pfam" id="PF00015">
    <property type="entry name" value="MCPsignal"/>
    <property type="match status" value="1"/>
</dbReference>
<keyword evidence="1 2" id="KW-0807">Transducer</keyword>
<dbReference type="SUPFAM" id="SSF54631">
    <property type="entry name" value="CBS-domain pair"/>
    <property type="match status" value="1"/>
</dbReference>
<dbReference type="SUPFAM" id="SSF58104">
    <property type="entry name" value="Methyl-accepting chemotaxis protein (MCP) signaling domain"/>
    <property type="match status" value="1"/>
</dbReference>
<dbReference type="SMART" id="SM00283">
    <property type="entry name" value="MA"/>
    <property type="match status" value="1"/>
</dbReference>